<reference evidence="15" key="1">
    <citation type="submission" date="2018-10" db="EMBL/GenBank/DDBJ databases">
        <title>Transcriptome assembly of Aceria tosichella (Wheat curl mite) Type 2.</title>
        <authorList>
            <person name="Scully E.D."/>
            <person name="Geib S.M."/>
            <person name="Palmer N.A."/>
            <person name="Gupta A.K."/>
            <person name="Sarath G."/>
            <person name="Tatineni S."/>
        </authorList>
    </citation>
    <scope>NUCLEOTIDE SEQUENCE</scope>
    <source>
        <strain evidence="15">LincolnNE</strain>
    </source>
</reference>
<evidence type="ECO:0000256" key="9">
    <source>
        <dbReference type="ARBA" id="ARBA00023242"/>
    </source>
</evidence>
<feature type="compositionally biased region" description="Acidic residues" evidence="11">
    <location>
        <begin position="932"/>
        <end position="981"/>
    </location>
</feature>
<dbReference type="GO" id="GO:0031491">
    <property type="term" value="F:nucleosome binding"/>
    <property type="evidence" value="ECO:0007669"/>
    <property type="project" value="TreeGrafter"/>
</dbReference>
<evidence type="ECO:0000256" key="10">
    <source>
        <dbReference type="RuleBase" id="RU367052"/>
    </source>
</evidence>
<dbReference type="PANTHER" id="PTHR13980:SF15">
    <property type="entry name" value="FACT COMPLEX SUBUNIT SPT16"/>
    <property type="match status" value="1"/>
</dbReference>
<dbReference type="Gene3D" id="2.30.29.210">
    <property type="entry name" value="FACT complex subunit Spt16p/Cdc68p"/>
    <property type="match status" value="1"/>
</dbReference>
<dbReference type="InterPro" id="IPR036005">
    <property type="entry name" value="Creatinase/aminopeptidase-like"/>
</dbReference>
<dbReference type="InterPro" id="IPR056595">
    <property type="entry name" value="Fact-SPT16_PH"/>
</dbReference>
<dbReference type="FunFam" id="2.30.29.150:FF:000003">
    <property type="entry name" value="FACT complex subunit SPT16"/>
    <property type="match status" value="1"/>
</dbReference>
<evidence type="ECO:0000256" key="5">
    <source>
        <dbReference type="ARBA" id="ARBA00023015"/>
    </source>
</evidence>
<dbReference type="GO" id="GO:0035101">
    <property type="term" value="C:FACT complex"/>
    <property type="evidence" value="ECO:0007669"/>
    <property type="project" value="UniProtKB-UniRule"/>
</dbReference>
<feature type="compositionally biased region" description="Acidic residues" evidence="11">
    <location>
        <begin position="434"/>
        <end position="443"/>
    </location>
</feature>
<dbReference type="AlphaFoldDB" id="A0A6G1S525"/>
<dbReference type="Pfam" id="PF08512">
    <property type="entry name" value="Rttp106-like_middle"/>
    <property type="match status" value="1"/>
</dbReference>
<evidence type="ECO:0000313" key="15">
    <source>
        <dbReference type="EMBL" id="MDE45040.1"/>
    </source>
</evidence>
<feature type="region of interest" description="Disordered" evidence="11">
    <location>
        <begin position="432"/>
        <end position="451"/>
    </location>
</feature>
<dbReference type="GO" id="GO:0006281">
    <property type="term" value="P:DNA repair"/>
    <property type="evidence" value="ECO:0007669"/>
    <property type="project" value="UniProtKB-UniRule"/>
</dbReference>
<dbReference type="Pfam" id="PF21091">
    <property type="entry name" value="SPT16_C"/>
    <property type="match status" value="1"/>
</dbReference>
<comment type="subunit">
    <text evidence="10">Component of the FACT complex.</text>
</comment>
<dbReference type="InterPro" id="IPR029149">
    <property type="entry name" value="Creatin/AminoP/Spt16_N"/>
</dbReference>
<keyword evidence="9 10" id="KW-0539">Nucleus</keyword>
<dbReference type="FunFam" id="2.30.29.30:FF:000017">
    <property type="entry name" value="FACT complex subunit SPT16"/>
    <property type="match status" value="1"/>
</dbReference>
<keyword evidence="2 10" id="KW-0158">Chromosome</keyword>
<keyword evidence="7 10" id="KW-0804">Transcription</keyword>
<evidence type="ECO:0000256" key="7">
    <source>
        <dbReference type="ARBA" id="ARBA00023163"/>
    </source>
</evidence>
<feature type="domain" description="FACT complex subunit SPT16 N-terminal lobe" evidence="12">
    <location>
        <begin position="8"/>
        <end position="162"/>
    </location>
</feature>
<dbReference type="FunFam" id="3.90.230.10:FF:000005">
    <property type="entry name" value="FACT complex subunit spt16"/>
    <property type="match status" value="1"/>
</dbReference>
<dbReference type="Pfam" id="PF14826">
    <property type="entry name" value="FACT-Spt16_Nlob"/>
    <property type="match status" value="1"/>
</dbReference>
<feature type="domain" description="FACT complex subunit SPT16 middle" evidence="13">
    <location>
        <begin position="536"/>
        <end position="694"/>
    </location>
</feature>
<keyword evidence="4 10" id="KW-0227">DNA damage</keyword>
<evidence type="ECO:0000259" key="12">
    <source>
        <dbReference type="SMART" id="SM01285"/>
    </source>
</evidence>
<dbReference type="GO" id="GO:0006260">
    <property type="term" value="P:DNA replication"/>
    <property type="evidence" value="ECO:0007669"/>
    <property type="project" value="UniProtKB-KW"/>
</dbReference>
<dbReference type="InterPro" id="IPR013953">
    <property type="entry name" value="FACT_SPT16_M"/>
</dbReference>
<dbReference type="Pfam" id="PF24824">
    <property type="entry name" value="PH_SPT16"/>
    <property type="match status" value="1"/>
</dbReference>
<keyword evidence="3 10" id="KW-0235">DNA replication</keyword>
<dbReference type="SMART" id="SM01286">
    <property type="entry name" value="SPT16"/>
    <property type="match status" value="1"/>
</dbReference>
<dbReference type="InterPro" id="IPR040258">
    <property type="entry name" value="Spt16"/>
</dbReference>
<dbReference type="InterPro" id="IPR048969">
    <property type="entry name" value="FACT_SPT16_C"/>
</dbReference>
<dbReference type="SMART" id="SM01285">
    <property type="entry name" value="FACT-Spt16_Nlob"/>
    <property type="match status" value="1"/>
</dbReference>
<sequence length="1043" mass="118887">MVSVLPTANADIFYRRIGRVYNSWDELFKVDAIVVPVGRSAEIEYCKSLSSQEWLFGMEIPDLLMIFAKNAIVFLAAKKKIDFLKTLQINKDGVPKVTLLVRDKDDSNKANFEKILSIIKSNGTNLGVFSKDKFEGEFYEECLKNLYKPENNFERKDASPAMAVIMAVKDESELQYIQKACTATETTYSRVLLKELTTIIDKEKKVSHGKLSAKLNDAISKEAGRYLEGFDSRFVDTCYSPIIQSGGNYALKFATLSNDEDIHCGIIISSIGVRYRRYCSNVSRTLMIDPTEEQKKNYEFLLEVLELIINNLYEGAVLSDIYNSAVEFVKSKRPDLVNKLTKNFGFVTGIEFREGHMVIGPKTNVKAKKNMTFVISAGFTDLVNKSTSDPKAKNYALFVSDTVIVNEAGTPANLLTQRKRKLTKTMILLKNTDESEEEDEENNVADKPDNDVIMTESLRGGTRRRVLEDRLRQDQFNDEKRRQHQKELLEQINEAARARLSKSGGERVEQKAKKSVVAYKSTKDFPRENEISDLKIFVDKRNEAVILPVFGLPVPFHISTIKNVSTSVEGDYLYLRINFYFPGSTLEKGQTFPTTEATFLKELTYRSYALKEQGEVNPPAQNLNDSFVAIKTVQKKYKTRIDEEKELEGVVKQDTLMIANNKVGPKLKDLYIRPNIYQKRISGSLEAHVNGFRFTSIRNDKVDILYNNIKHAIYQPCDGEMIILIHFNLKSPIIINKKKQFDIQFYTEVGEITTDLGKRQHMHDRDDYAAEAAERDLRNKLKLAFKSFCDKVEAATKGDVQFEMPMRELSFYGVPKKSNVLLQPTPSALVNLTDPDPTVITLSEIELVHFERVSFQLKNFDMVIVLKDYNQKELHISAIEMSKLEEIKNWLDRCDIKFTSGTTNLNWPALLKRIKEDIDGFFNEGGWSFLDSDAEDEEGEEDEDESGDDQYNPSEDETEEEEDEDESELEEEESEYEDSEGELGSSEESGKDWSELEEEAAKADRNNRFEDAPATTGRRPNGAQAAKRKSYDDGRGGGAKKRR</sequence>
<gene>
    <name evidence="15" type="primary">SUPT16H</name>
    <name evidence="15" type="ORF">g.10009</name>
</gene>
<dbReference type="Gene3D" id="2.30.29.30">
    <property type="entry name" value="Pleckstrin-homology domain (PH domain)/Phosphotyrosine-binding domain (PTB)"/>
    <property type="match status" value="1"/>
</dbReference>
<comment type="subcellular location">
    <subcellularLocation>
        <location evidence="10">Nucleus</location>
    </subcellularLocation>
    <subcellularLocation>
        <location evidence="10">Chromosome</location>
    </subcellularLocation>
</comment>
<feature type="region of interest" description="Disordered" evidence="11">
    <location>
        <begin position="926"/>
        <end position="1043"/>
    </location>
</feature>
<accession>A0A6G1S525</accession>
<dbReference type="InterPro" id="IPR013719">
    <property type="entry name" value="RTT106/SPT16-like_middle_dom"/>
</dbReference>
<dbReference type="InterPro" id="IPR029148">
    <property type="entry name" value="FACT-SPT16_Nlobe"/>
</dbReference>
<feature type="domain" description="Histone chaperone RTT106/FACT complex subunit SPT16-like middle" evidence="14">
    <location>
        <begin position="811"/>
        <end position="901"/>
    </location>
</feature>
<evidence type="ECO:0000256" key="11">
    <source>
        <dbReference type="SAM" id="MobiDB-lite"/>
    </source>
</evidence>
<dbReference type="SUPFAM" id="SSF55920">
    <property type="entry name" value="Creatinase/aminopeptidase"/>
    <property type="match status" value="1"/>
</dbReference>
<dbReference type="Pfam" id="PF08644">
    <property type="entry name" value="SPT16"/>
    <property type="match status" value="1"/>
</dbReference>
<evidence type="ECO:0000256" key="4">
    <source>
        <dbReference type="ARBA" id="ARBA00022763"/>
    </source>
</evidence>
<keyword evidence="6" id="KW-0175">Coiled coil</keyword>
<dbReference type="PANTHER" id="PTHR13980">
    <property type="entry name" value="CDC68 RELATED"/>
    <property type="match status" value="1"/>
</dbReference>
<dbReference type="Gene3D" id="3.40.350.10">
    <property type="entry name" value="Creatinase/prolidase N-terminal domain"/>
    <property type="match status" value="1"/>
</dbReference>
<evidence type="ECO:0000256" key="3">
    <source>
        <dbReference type="ARBA" id="ARBA00022705"/>
    </source>
</evidence>
<dbReference type="InterPro" id="IPR000994">
    <property type="entry name" value="Pept_M24"/>
</dbReference>
<proteinExistence type="inferred from homology"/>
<keyword evidence="5 10" id="KW-0805">Transcription regulation</keyword>
<evidence type="ECO:0000256" key="2">
    <source>
        <dbReference type="ARBA" id="ARBA00022454"/>
    </source>
</evidence>
<evidence type="ECO:0000259" key="13">
    <source>
        <dbReference type="SMART" id="SM01286"/>
    </source>
</evidence>
<evidence type="ECO:0000256" key="6">
    <source>
        <dbReference type="ARBA" id="ARBA00023054"/>
    </source>
</evidence>
<protein>
    <recommendedName>
        <fullName evidence="10">FACT complex subunit</fullName>
    </recommendedName>
</protein>
<organism evidence="15">
    <name type="scientific">Aceria tosichella</name>
    <name type="common">wheat curl mite</name>
    <dbReference type="NCBI Taxonomy" id="561515"/>
    <lineage>
        <taxon>Eukaryota</taxon>
        <taxon>Metazoa</taxon>
        <taxon>Ecdysozoa</taxon>
        <taxon>Arthropoda</taxon>
        <taxon>Chelicerata</taxon>
        <taxon>Arachnida</taxon>
        <taxon>Acari</taxon>
        <taxon>Acariformes</taxon>
        <taxon>Trombidiformes</taxon>
        <taxon>Prostigmata</taxon>
        <taxon>Eupodina</taxon>
        <taxon>Eriophyoidea</taxon>
        <taxon>Eriophyidae</taxon>
        <taxon>Eriophyinae</taxon>
        <taxon>Aceriini</taxon>
        <taxon>Aceria</taxon>
    </lineage>
</organism>
<dbReference type="GO" id="GO:0032786">
    <property type="term" value="P:positive regulation of DNA-templated transcription, elongation"/>
    <property type="evidence" value="ECO:0007669"/>
    <property type="project" value="UniProtKB-ARBA"/>
</dbReference>
<dbReference type="GO" id="GO:0006368">
    <property type="term" value="P:transcription elongation by RNA polymerase II"/>
    <property type="evidence" value="ECO:0007669"/>
    <property type="project" value="TreeGrafter"/>
</dbReference>
<evidence type="ECO:0000256" key="1">
    <source>
        <dbReference type="ARBA" id="ARBA00010779"/>
    </source>
</evidence>
<comment type="function">
    <text evidence="10">Component of the FACT complex, a general chromatin factor that acts to reorganize nucleosomes. The FACT complex is involved in multiple processes that require DNA as a template such as mRNA elongation, DNA replication and DNA repair. During transcription elongation the FACT complex acts as a histone chaperone that both destabilizes and restores nucleosomal structure. It facilitates the passage of RNA polymerase II and transcription by promoting the dissociation of one histone H2A-H2B dimer from the nucleosome, then subsequently promotes the reestablishment of the nucleosome following the passage of RNA polymerase II.</text>
</comment>
<name>A0A6G1S525_9ACAR</name>
<dbReference type="Pfam" id="PF00557">
    <property type="entry name" value="Peptidase_M24"/>
    <property type="match status" value="1"/>
</dbReference>
<evidence type="ECO:0000256" key="8">
    <source>
        <dbReference type="ARBA" id="ARBA00023204"/>
    </source>
</evidence>
<dbReference type="FunFam" id="2.30.29.210:FF:000001">
    <property type="entry name" value="FACT complex subunit spt16"/>
    <property type="match status" value="1"/>
</dbReference>
<dbReference type="Gene3D" id="2.30.29.150">
    <property type="match status" value="1"/>
</dbReference>
<dbReference type="SMART" id="SM01287">
    <property type="entry name" value="Rtt106"/>
    <property type="match status" value="1"/>
</dbReference>
<feature type="compositionally biased region" description="Basic and acidic residues" evidence="11">
    <location>
        <begin position="988"/>
        <end position="1011"/>
    </location>
</feature>
<evidence type="ECO:0000259" key="14">
    <source>
        <dbReference type="SMART" id="SM01287"/>
    </source>
</evidence>
<comment type="similarity">
    <text evidence="1 10">Belongs to the peptidase M24 family. SPT16 subfamily.</text>
</comment>
<dbReference type="InterPro" id="IPR011993">
    <property type="entry name" value="PH-like_dom_sf"/>
</dbReference>
<keyword evidence="8 10" id="KW-0234">DNA repair</keyword>
<dbReference type="EMBL" id="GGYP01000269">
    <property type="protein sequence ID" value="MDE45040.1"/>
    <property type="molecule type" value="Transcribed_RNA"/>
</dbReference>
<dbReference type="Gene3D" id="3.90.230.10">
    <property type="entry name" value="Creatinase/methionine aminopeptidase superfamily"/>
    <property type="match status" value="1"/>
</dbReference>